<dbReference type="GeneID" id="54557348"/>
<dbReference type="PANTHER" id="PTHR22812">
    <property type="entry name" value="CHROMOBOX PROTEIN"/>
    <property type="match status" value="1"/>
</dbReference>
<feature type="compositionally biased region" description="Acidic residues" evidence="4">
    <location>
        <begin position="1"/>
        <end position="14"/>
    </location>
</feature>
<dbReference type="InterPro" id="IPR023779">
    <property type="entry name" value="Chromodomain_CS"/>
</dbReference>
<evidence type="ECO:0000256" key="3">
    <source>
        <dbReference type="ARBA" id="ARBA00023242"/>
    </source>
</evidence>
<dbReference type="SUPFAM" id="SSF54160">
    <property type="entry name" value="Chromo domain-like"/>
    <property type="match status" value="2"/>
</dbReference>
<organism evidence="6 7">
    <name type="scientific">Zasmidium cellare ATCC 36951</name>
    <dbReference type="NCBI Taxonomy" id="1080233"/>
    <lineage>
        <taxon>Eukaryota</taxon>
        <taxon>Fungi</taxon>
        <taxon>Dikarya</taxon>
        <taxon>Ascomycota</taxon>
        <taxon>Pezizomycotina</taxon>
        <taxon>Dothideomycetes</taxon>
        <taxon>Dothideomycetidae</taxon>
        <taxon>Mycosphaerellales</taxon>
        <taxon>Mycosphaerellaceae</taxon>
        <taxon>Zasmidium</taxon>
    </lineage>
</organism>
<dbReference type="Pfam" id="PF00385">
    <property type="entry name" value="Chromo"/>
    <property type="match status" value="1"/>
</dbReference>
<dbReference type="CDD" id="cd00024">
    <property type="entry name" value="CD_CSD"/>
    <property type="match status" value="1"/>
</dbReference>
<feature type="domain" description="Chromo" evidence="5">
    <location>
        <begin position="45"/>
        <end position="105"/>
    </location>
</feature>
<evidence type="ECO:0000259" key="5">
    <source>
        <dbReference type="PROSITE" id="PS50013"/>
    </source>
</evidence>
<feature type="compositionally biased region" description="Low complexity" evidence="4">
    <location>
        <begin position="114"/>
        <end position="124"/>
    </location>
</feature>
<dbReference type="InterPro" id="IPR051219">
    <property type="entry name" value="Heterochromatin_chromo-domain"/>
</dbReference>
<reference evidence="6" key="1">
    <citation type="journal article" date="2020" name="Stud. Mycol.">
        <title>101 Dothideomycetes genomes: a test case for predicting lifestyles and emergence of pathogens.</title>
        <authorList>
            <person name="Haridas S."/>
            <person name="Albert R."/>
            <person name="Binder M."/>
            <person name="Bloem J."/>
            <person name="Labutti K."/>
            <person name="Salamov A."/>
            <person name="Andreopoulos B."/>
            <person name="Baker S."/>
            <person name="Barry K."/>
            <person name="Bills G."/>
            <person name="Bluhm B."/>
            <person name="Cannon C."/>
            <person name="Castanera R."/>
            <person name="Culley D."/>
            <person name="Daum C."/>
            <person name="Ezra D."/>
            <person name="Gonzalez J."/>
            <person name="Henrissat B."/>
            <person name="Kuo A."/>
            <person name="Liang C."/>
            <person name="Lipzen A."/>
            <person name="Lutzoni F."/>
            <person name="Magnuson J."/>
            <person name="Mondo S."/>
            <person name="Nolan M."/>
            <person name="Ohm R."/>
            <person name="Pangilinan J."/>
            <person name="Park H.-J."/>
            <person name="Ramirez L."/>
            <person name="Alfaro M."/>
            <person name="Sun H."/>
            <person name="Tritt A."/>
            <person name="Yoshinaga Y."/>
            <person name="Zwiers L.-H."/>
            <person name="Turgeon B."/>
            <person name="Goodwin S."/>
            <person name="Spatafora J."/>
            <person name="Crous P."/>
            <person name="Grigoriev I."/>
        </authorList>
    </citation>
    <scope>NUCLEOTIDE SEQUENCE</scope>
    <source>
        <strain evidence="6">ATCC 36951</strain>
    </source>
</reference>
<evidence type="ECO:0000256" key="4">
    <source>
        <dbReference type="SAM" id="MobiDB-lite"/>
    </source>
</evidence>
<dbReference type="Proteomes" id="UP000799537">
    <property type="component" value="Unassembled WGS sequence"/>
</dbReference>
<dbReference type="GO" id="GO:0006338">
    <property type="term" value="P:chromatin remodeling"/>
    <property type="evidence" value="ECO:0007669"/>
    <property type="project" value="UniProtKB-ARBA"/>
</dbReference>
<dbReference type="Pfam" id="PF01393">
    <property type="entry name" value="Chromo_shadow"/>
    <property type="match status" value="1"/>
</dbReference>
<evidence type="ECO:0000313" key="6">
    <source>
        <dbReference type="EMBL" id="KAF2172236.1"/>
    </source>
</evidence>
<dbReference type="PROSITE" id="PS50013">
    <property type="entry name" value="CHROMO_2"/>
    <property type="match status" value="1"/>
</dbReference>
<dbReference type="GO" id="GO:0000792">
    <property type="term" value="C:heterochromatin"/>
    <property type="evidence" value="ECO:0007669"/>
    <property type="project" value="UniProtKB-ARBA"/>
</dbReference>
<dbReference type="EMBL" id="ML993581">
    <property type="protein sequence ID" value="KAF2172236.1"/>
    <property type="molecule type" value="Genomic_DNA"/>
</dbReference>
<sequence>MPPAVSDDESDLDVPDAIPARPAKVNPKVEEDEDDDDDEEDDDEFQVEKILSHKTERGKIVYRVKWLGWEKEEDQTWEPVDNLENAREILEAYHTSIGGTPQPPAKGKGKGKRSLSSAAAADSPSGKKRGRKSETNGTATKDELPMGLWEDLCTVAAIIEEHELPATTSTKKQAANKSLVGMLQWNDGRKTQHPMITLRNKCPQRILDYYESHLVFKGDPRYIDEEE</sequence>
<dbReference type="SMART" id="SM00300">
    <property type="entry name" value="ChSh"/>
    <property type="match status" value="1"/>
</dbReference>
<keyword evidence="7" id="KW-1185">Reference proteome</keyword>
<feature type="region of interest" description="Disordered" evidence="4">
    <location>
        <begin position="1"/>
        <end position="44"/>
    </location>
</feature>
<dbReference type="InterPro" id="IPR008251">
    <property type="entry name" value="Chromo_shadow_dom"/>
</dbReference>
<dbReference type="InterPro" id="IPR017984">
    <property type="entry name" value="Chromo_dom_subgr"/>
</dbReference>
<feature type="region of interest" description="Disordered" evidence="4">
    <location>
        <begin position="94"/>
        <end position="143"/>
    </location>
</feature>
<accession>A0A6A6D3J6</accession>
<dbReference type="InterPro" id="IPR023780">
    <property type="entry name" value="Chromo_domain"/>
</dbReference>
<evidence type="ECO:0000256" key="2">
    <source>
        <dbReference type="ARBA" id="ARBA00011353"/>
    </source>
</evidence>
<dbReference type="PROSITE" id="PS00598">
    <property type="entry name" value="CHROMO_1"/>
    <property type="match status" value="1"/>
</dbReference>
<comment type="subunit">
    <text evidence="2">Component of the NuA4 histone acetyltransferase complex.</text>
</comment>
<gene>
    <name evidence="6" type="ORF">M409DRAFT_17474</name>
</gene>
<protein>
    <recommendedName>
        <fullName evidence="5">Chromo domain-containing protein</fullName>
    </recommendedName>
</protein>
<dbReference type="RefSeq" id="XP_033673125.1">
    <property type="nucleotide sequence ID" value="XM_033804076.1"/>
</dbReference>
<dbReference type="SMART" id="SM00298">
    <property type="entry name" value="CHROMO"/>
    <property type="match status" value="1"/>
</dbReference>
<dbReference type="Gene3D" id="2.40.50.40">
    <property type="match status" value="2"/>
</dbReference>
<dbReference type="OrthoDB" id="433924at2759"/>
<dbReference type="InterPro" id="IPR016197">
    <property type="entry name" value="Chromo-like_dom_sf"/>
</dbReference>
<dbReference type="AlphaFoldDB" id="A0A6A6D3J6"/>
<evidence type="ECO:0000256" key="1">
    <source>
        <dbReference type="ARBA" id="ARBA00004123"/>
    </source>
</evidence>
<name>A0A6A6D3J6_ZASCE</name>
<dbReference type="PRINTS" id="PR00504">
    <property type="entry name" value="CHROMODOMAIN"/>
</dbReference>
<dbReference type="GO" id="GO:0005634">
    <property type="term" value="C:nucleus"/>
    <property type="evidence" value="ECO:0007669"/>
    <property type="project" value="UniProtKB-SubCell"/>
</dbReference>
<keyword evidence="3" id="KW-0539">Nucleus</keyword>
<evidence type="ECO:0000313" key="7">
    <source>
        <dbReference type="Proteomes" id="UP000799537"/>
    </source>
</evidence>
<proteinExistence type="predicted"/>
<dbReference type="InterPro" id="IPR000953">
    <property type="entry name" value="Chromo/chromo_shadow_dom"/>
</dbReference>
<feature type="compositionally biased region" description="Acidic residues" evidence="4">
    <location>
        <begin position="30"/>
        <end position="44"/>
    </location>
</feature>
<comment type="subcellular location">
    <subcellularLocation>
        <location evidence="1">Nucleus</location>
    </subcellularLocation>
</comment>